<dbReference type="PROSITE" id="PS50255">
    <property type="entry name" value="CYTOCHROME_B5_2"/>
    <property type="match status" value="1"/>
</dbReference>
<feature type="compositionally biased region" description="Basic and acidic residues" evidence="22">
    <location>
        <begin position="283"/>
        <end position="293"/>
    </location>
</feature>
<gene>
    <name evidence="25" type="ORF">BP5796_02954</name>
</gene>
<dbReference type="InterPro" id="IPR037458">
    <property type="entry name" value="L-MDH/L-LDH_FMN-bd"/>
</dbReference>
<dbReference type="AlphaFoldDB" id="A0A3D8SLS9"/>
<evidence type="ECO:0000256" key="7">
    <source>
        <dbReference type="ARBA" id="ARBA00022630"/>
    </source>
</evidence>
<comment type="subunit">
    <text evidence="4">Homotetramer.</text>
</comment>
<keyword evidence="12" id="KW-0408">Iron</keyword>
<dbReference type="PANTHER" id="PTHR10578">
    <property type="entry name" value="S -2-HYDROXY-ACID OXIDASE-RELATED"/>
    <property type="match status" value="1"/>
</dbReference>
<feature type="domain" description="FMN hydroxy acid dehydrogenase" evidence="24">
    <location>
        <begin position="104"/>
        <end position="475"/>
    </location>
</feature>
<dbReference type="EMBL" id="PDLN01000004">
    <property type="protein sequence ID" value="RDW87260.1"/>
    <property type="molecule type" value="Genomic_DNA"/>
</dbReference>
<dbReference type="InterPro" id="IPR000262">
    <property type="entry name" value="FMN-dep_DH"/>
</dbReference>
<comment type="cofactor">
    <cofactor evidence="1">
        <name>FMN</name>
        <dbReference type="ChEBI" id="CHEBI:58210"/>
    </cofactor>
</comment>
<keyword evidence="11" id="KW-0560">Oxidoreductase</keyword>
<dbReference type="PROSITE" id="PS51349">
    <property type="entry name" value="FMN_HYDROXY_ACID_DH_2"/>
    <property type="match status" value="1"/>
</dbReference>
<dbReference type="Gene3D" id="3.10.120.10">
    <property type="entry name" value="Cytochrome b5-like heme/steroid binding domain"/>
    <property type="match status" value="1"/>
</dbReference>
<comment type="subcellular location">
    <subcellularLocation>
        <location evidence="3">Mitochondrion intermembrane space</location>
    </subcellularLocation>
</comment>
<keyword evidence="6" id="KW-0349">Heme</keyword>
<dbReference type="Pfam" id="PF01070">
    <property type="entry name" value="FMN_dh"/>
    <property type="match status" value="1"/>
</dbReference>
<evidence type="ECO:0000256" key="11">
    <source>
        <dbReference type="ARBA" id="ARBA00023002"/>
    </source>
</evidence>
<evidence type="ECO:0000256" key="2">
    <source>
        <dbReference type="ARBA" id="ARBA00001970"/>
    </source>
</evidence>
<dbReference type="Gene3D" id="3.20.20.70">
    <property type="entry name" value="Aldolase class I"/>
    <property type="match status" value="1"/>
</dbReference>
<comment type="catalytic activity">
    <reaction evidence="14">
        <text>(S)-lactate + 2 Fe(III)-[cytochrome c] = 2 Fe(II)-[cytochrome c] + pyruvate + 2 H(+)</text>
        <dbReference type="Rhea" id="RHEA:19909"/>
        <dbReference type="Rhea" id="RHEA-COMP:10350"/>
        <dbReference type="Rhea" id="RHEA-COMP:14399"/>
        <dbReference type="ChEBI" id="CHEBI:15361"/>
        <dbReference type="ChEBI" id="CHEBI:15378"/>
        <dbReference type="ChEBI" id="CHEBI:16651"/>
        <dbReference type="ChEBI" id="CHEBI:29033"/>
        <dbReference type="ChEBI" id="CHEBI:29034"/>
        <dbReference type="EC" id="1.1.2.3"/>
    </reaction>
    <physiologicalReaction direction="left-to-right" evidence="14">
        <dbReference type="Rhea" id="RHEA:19910"/>
    </physiologicalReaction>
</comment>
<accession>A0A3D8SLS9</accession>
<evidence type="ECO:0000313" key="25">
    <source>
        <dbReference type="EMBL" id="RDW87260.1"/>
    </source>
</evidence>
<evidence type="ECO:0000256" key="22">
    <source>
        <dbReference type="SAM" id="MobiDB-lite"/>
    </source>
</evidence>
<dbReference type="GO" id="GO:0046872">
    <property type="term" value="F:metal ion binding"/>
    <property type="evidence" value="ECO:0007669"/>
    <property type="project" value="UniProtKB-KW"/>
</dbReference>
<evidence type="ECO:0000256" key="18">
    <source>
        <dbReference type="ARBA" id="ARBA00068515"/>
    </source>
</evidence>
<keyword evidence="26" id="KW-1185">Reference proteome</keyword>
<reference evidence="25 26" key="1">
    <citation type="journal article" date="2018" name="IMA Fungus">
        <title>IMA Genome-F 9: Draft genome sequence of Annulohypoxylon stygium, Aspergillus mulundensis, Berkeleyomyces basicola (syn. Thielaviopsis basicola), Ceratocystis smalleyi, two Cercospora beticola strains, Coleophoma cylindrospora, Fusarium fracticaudum, Phialophora cf. hyalina, and Morchella septimelata.</title>
        <authorList>
            <person name="Wingfield B.D."/>
            <person name="Bills G.F."/>
            <person name="Dong Y."/>
            <person name="Huang W."/>
            <person name="Nel W.J."/>
            <person name="Swalarsk-Parry B.S."/>
            <person name="Vaghefi N."/>
            <person name="Wilken P.M."/>
            <person name="An Z."/>
            <person name="de Beer Z.W."/>
            <person name="De Vos L."/>
            <person name="Chen L."/>
            <person name="Duong T.A."/>
            <person name="Gao Y."/>
            <person name="Hammerbacher A."/>
            <person name="Kikkert J.R."/>
            <person name="Li Y."/>
            <person name="Li H."/>
            <person name="Li K."/>
            <person name="Li Q."/>
            <person name="Liu X."/>
            <person name="Ma X."/>
            <person name="Naidoo K."/>
            <person name="Pethybridge S.J."/>
            <person name="Sun J."/>
            <person name="Steenkamp E.T."/>
            <person name="van der Nest M.A."/>
            <person name="van Wyk S."/>
            <person name="Wingfield M.J."/>
            <person name="Xiong C."/>
            <person name="Yue Q."/>
            <person name="Zhang X."/>
        </authorList>
    </citation>
    <scope>NUCLEOTIDE SEQUENCE [LARGE SCALE GENOMIC DNA]</scope>
    <source>
        <strain evidence="25 26">BP5796</strain>
    </source>
</reference>
<evidence type="ECO:0000256" key="12">
    <source>
        <dbReference type="ARBA" id="ARBA00023004"/>
    </source>
</evidence>
<evidence type="ECO:0000256" key="20">
    <source>
        <dbReference type="ARBA" id="ARBA00078774"/>
    </source>
</evidence>
<evidence type="ECO:0000259" key="23">
    <source>
        <dbReference type="PROSITE" id="PS50255"/>
    </source>
</evidence>
<proteinExistence type="inferred from homology"/>
<dbReference type="SUPFAM" id="SSF51395">
    <property type="entry name" value="FMN-linked oxidoreductases"/>
    <property type="match status" value="1"/>
</dbReference>
<dbReference type="FunFam" id="3.10.120.10:FF:000009">
    <property type="entry name" value="Cytochrome b2, mitochondrial, putative"/>
    <property type="match status" value="1"/>
</dbReference>
<dbReference type="PANTHER" id="PTHR10578:SF104">
    <property type="entry name" value="CYTOCHROME B2, MITOCHONDRIAL-RELATED"/>
    <property type="match status" value="1"/>
</dbReference>
<evidence type="ECO:0000259" key="24">
    <source>
        <dbReference type="PROSITE" id="PS51349"/>
    </source>
</evidence>
<evidence type="ECO:0000256" key="14">
    <source>
        <dbReference type="ARBA" id="ARBA00052399"/>
    </source>
</evidence>
<comment type="caution">
    <text evidence="25">The sequence shown here is derived from an EMBL/GenBank/DDBJ whole genome shotgun (WGS) entry which is preliminary data.</text>
</comment>
<dbReference type="FunFam" id="3.20.20.70:FF:000062">
    <property type="entry name" value="Cytochrome b2, mitochondrial, putative"/>
    <property type="match status" value="1"/>
</dbReference>
<dbReference type="GO" id="GO:0005758">
    <property type="term" value="C:mitochondrial intermembrane space"/>
    <property type="evidence" value="ECO:0007669"/>
    <property type="project" value="UniProtKB-SubCell"/>
</dbReference>
<name>A0A3D8SLS9_9HELO</name>
<evidence type="ECO:0000256" key="13">
    <source>
        <dbReference type="ARBA" id="ARBA00023128"/>
    </source>
</evidence>
<evidence type="ECO:0000256" key="8">
    <source>
        <dbReference type="ARBA" id="ARBA00022643"/>
    </source>
</evidence>
<dbReference type="GO" id="GO:0004460">
    <property type="term" value="F:L-lactate dehydrogenase (cytochrome) activity"/>
    <property type="evidence" value="ECO:0007669"/>
    <property type="project" value="UniProtKB-EC"/>
</dbReference>
<evidence type="ECO:0000256" key="3">
    <source>
        <dbReference type="ARBA" id="ARBA00004569"/>
    </source>
</evidence>
<dbReference type="EC" id="1.1.2.3" evidence="17"/>
<dbReference type="InterPro" id="IPR037396">
    <property type="entry name" value="FMN_HAD"/>
</dbReference>
<comment type="cofactor">
    <cofactor evidence="2">
        <name>heme b</name>
        <dbReference type="ChEBI" id="CHEBI:60344"/>
    </cofactor>
</comment>
<keyword evidence="9" id="KW-0479">Metal-binding</keyword>
<dbReference type="InterPro" id="IPR036400">
    <property type="entry name" value="Cyt_B5-like_heme/steroid_sf"/>
</dbReference>
<keyword evidence="10" id="KW-0809">Transit peptide</keyword>
<evidence type="ECO:0000256" key="10">
    <source>
        <dbReference type="ARBA" id="ARBA00022946"/>
    </source>
</evidence>
<keyword evidence="7" id="KW-0285">Flavoprotein</keyword>
<dbReference type="CDD" id="cd02922">
    <property type="entry name" value="FCB2_FMN"/>
    <property type="match status" value="1"/>
</dbReference>
<evidence type="ECO:0000256" key="4">
    <source>
        <dbReference type="ARBA" id="ARBA00011881"/>
    </source>
</evidence>
<dbReference type="Proteomes" id="UP000256328">
    <property type="component" value="Unassembled WGS sequence"/>
</dbReference>
<dbReference type="InterPro" id="IPR013785">
    <property type="entry name" value="Aldolase_TIM"/>
</dbReference>
<dbReference type="Pfam" id="PF00173">
    <property type="entry name" value="Cyt-b5"/>
    <property type="match status" value="1"/>
</dbReference>
<evidence type="ECO:0000256" key="17">
    <source>
        <dbReference type="ARBA" id="ARBA00066458"/>
    </source>
</evidence>
<sequence length="497" mass="54142">MVRSIPVQEVQKHNIPEDLWIVVDNTVYNLTDFAPEHPGGAGIILRYAGRDATKAYDEVHAPSLIKSALPASHIVGALDPLSITSEWAKPPPEVSLAVEPDAKPPLDSLINTHDFVAAASKTLTAKTWAFYSSAATDLITKSRNNSVYGEIVLRPKILVNVRDVDVSTTMLGQKMAAPIFCAPAAMAKMVHRDGEKALARGMRAQGLSHCISTNASYPIAEIFAAVDPAQDDEKTQGQAALPIFFQLYVDKQREKSEKLLADVEKLGVKAIFVTVDAPVPGKREADERVRADESLSTPMSGSKAKNDSKGGSLGRIMGNYIDSSLSWADLPWLRRNTKLPIILKGVMTATDAKRAMEAGCEGIVLSNHGGRNLDTSPIPILVLLELQKCCPEIFDHMEVYVDGGIMRGTDIFKALCLGARTVGIGRGFLFALNYGQEGVEKYAEILKDELETTMRLCGVTDLSQVHPGLLNTRAVDHLIPDLSDEHPYAKWRPKARI</sequence>
<evidence type="ECO:0000256" key="15">
    <source>
        <dbReference type="ARBA" id="ARBA00061137"/>
    </source>
</evidence>
<evidence type="ECO:0000256" key="16">
    <source>
        <dbReference type="ARBA" id="ARBA00061589"/>
    </source>
</evidence>
<feature type="region of interest" description="Disordered" evidence="22">
    <location>
        <begin position="283"/>
        <end position="310"/>
    </location>
</feature>
<protein>
    <recommendedName>
        <fullName evidence="18">L-lactate dehydrogenase (cytochrome)</fullName>
        <ecNumber evidence="17">1.1.2.3</ecNumber>
    </recommendedName>
    <alternativeName>
        <fullName evidence="20">Cytochrome b2</fullName>
    </alternativeName>
    <alternativeName>
        <fullName evidence="19">Flavocytochrome b2</fullName>
    </alternativeName>
    <alternativeName>
        <fullName evidence="21">L-lactate ferricytochrome c oxidoreductase</fullName>
    </alternativeName>
</protein>
<keyword evidence="5" id="KW-0813">Transport</keyword>
<feature type="domain" description="Cytochrome b5 heme-binding" evidence="23">
    <location>
        <begin position="2"/>
        <end position="79"/>
    </location>
</feature>
<dbReference type="SMART" id="SM01117">
    <property type="entry name" value="Cyt-b5"/>
    <property type="match status" value="1"/>
</dbReference>
<dbReference type="SUPFAM" id="SSF55856">
    <property type="entry name" value="Cytochrome b5-like heme/steroid binding domain"/>
    <property type="match status" value="1"/>
</dbReference>
<evidence type="ECO:0000256" key="5">
    <source>
        <dbReference type="ARBA" id="ARBA00022448"/>
    </source>
</evidence>
<keyword evidence="8" id="KW-0288">FMN</keyword>
<comment type="similarity">
    <text evidence="16">In the N-terminal section; belongs to the cytochrome b5 family.</text>
</comment>
<organism evidence="25 26">
    <name type="scientific">Coleophoma crateriformis</name>
    <dbReference type="NCBI Taxonomy" id="565419"/>
    <lineage>
        <taxon>Eukaryota</taxon>
        <taxon>Fungi</taxon>
        <taxon>Dikarya</taxon>
        <taxon>Ascomycota</taxon>
        <taxon>Pezizomycotina</taxon>
        <taxon>Leotiomycetes</taxon>
        <taxon>Helotiales</taxon>
        <taxon>Dermateaceae</taxon>
        <taxon>Coleophoma</taxon>
    </lineage>
</organism>
<evidence type="ECO:0000256" key="1">
    <source>
        <dbReference type="ARBA" id="ARBA00001917"/>
    </source>
</evidence>
<evidence type="ECO:0000256" key="6">
    <source>
        <dbReference type="ARBA" id="ARBA00022617"/>
    </source>
</evidence>
<keyword evidence="13" id="KW-0496">Mitochondrion</keyword>
<comment type="similarity">
    <text evidence="15">In the C-terminal section; belongs to the FMN-dependent alpha-hydroxy acid dehydrogenase family.</text>
</comment>
<evidence type="ECO:0000256" key="21">
    <source>
        <dbReference type="ARBA" id="ARBA00078938"/>
    </source>
</evidence>
<evidence type="ECO:0000256" key="19">
    <source>
        <dbReference type="ARBA" id="ARBA00075949"/>
    </source>
</evidence>
<evidence type="ECO:0000256" key="9">
    <source>
        <dbReference type="ARBA" id="ARBA00022723"/>
    </source>
</evidence>
<evidence type="ECO:0000313" key="26">
    <source>
        <dbReference type="Proteomes" id="UP000256328"/>
    </source>
</evidence>
<dbReference type="OrthoDB" id="1925334at2759"/>
<dbReference type="InterPro" id="IPR001199">
    <property type="entry name" value="Cyt_B5-like_heme/steroid-bd"/>
</dbReference>